<reference evidence="1" key="1">
    <citation type="journal article" date="2014" name="Front. Microbiol.">
        <title>High frequency of phylogenetically diverse reductive dehalogenase-homologous genes in deep subseafloor sedimentary metagenomes.</title>
        <authorList>
            <person name="Kawai M."/>
            <person name="Futagami T."/>
            <person name="Toyoda A."/>
            <person name="Takaki Y."/>
            <person name="Nishi S."/>
            <person name="Hori S."/>
            <person name="Arai W."/>
            <person name="Tsubouchi T."/>
            <person name="Morono Y."/>
            <person name="Uchiyama I."/>
            <person name="Ito T."/>
            <person name="Fujiyama A."/>
            <person name="Inagaki F."/>
            <person name="Takami H."/>
        </authorList>
    </citation>
    <scope>NUCLEOTIDE SEQUENCE</scope>
    <source>
        <strain evidence="1">Expedition CK06-06</strain>
    </source>
</reference>
<dbReference type="EMBL" id="BARW01041112">
    <property type="protein sequence ID" value="GAJ22527.1"/>
    <property type="molecule type" value="Genomic_DNA"/>
</dbReference>
<proteinExistence type="predicted"/>
<dbReference type="InterPro" id="IPR027417">
    <property type="entry name" value="P-loop_NTPase"/>
</dbReference>
<dbReference type="SUPFAM" id="SSF52540">
    <property type="entry name" value="P-loop containing nucleoside triphosphate hydrolases"/>
    <property type="match status" value="1"/>
</dbReference>
<protein>
    <recommendedName>
        <fullName evidence="2">Sulfotransferase domain-containing protein</fullName>
    </recommendedName>
</protein>
<feature type="non-terminal residue" evidence="1">
    <location>
        <position position="1"/>
    </location>
</feature>
<dbReference type="Gene3D" id="3.40.50.300">
    <property type="entry name" value="P-loop containing nucleotide triphosphate hydrolases"/>
    <property type="match status" value="1"/>
</dbReference>
<dbReference type="AlphaFoldDB" id="X1VQH2"/>
<evidence type="ECO:0000313" key="1">
    <source>
        <dbReference type="EMBL" id="GAJ22527.1"/>
    </source>
</evidence>
<accession>X1VQH2</accession>
<name>X1VQH2_9ZZZZ</name>
<dbReference type="Pfam" id="PF13469">
    <property type="entry name" value="Sulfotransfer_3"/>
    <property type="match status" value="1"/>
</dbReference>
<sequence>DRLRITPDFPEEYRFVIGQKTGQGTLNPKTLKIFIELCKKIRYISENDKPILLKNPSDFSNFIYIKEVFPNAKFIFIHRNPIKTLNSQIRAMRTLLKNKSEYMALL</sequence>
<gene>
    <name evidence="1" type="ORF">S12H4_61750</name>
</gene>
<feature type="non-terminal residue" evidence="1">
    <location>
        <position position="106"/>
    </location>
</feature>
<evidence type="ECO:0008006" key="2">
    <source>
        <dbReference type="Google" id="ProtNLM"/>
    </source>
</evidence>
<organism evidence="1">
    <name type="scientific">marine sediment metagenome</name>
    <dbReference type="NCBI Taxonomy" id="412755"/>
    <lineage>
        <taxon>unclassified sequences</taxon>
        <taxon>metagenomes</taxon>
        <taxon>ecological metagenomes</taxon>
    </lineage>
</organism>
<comment type="caution">
    <text evidence="1">The sequence shown here is derived from an EMBL/GenBank/DDBJ whole genome shotgun (WGS) entry which is preliminary data.</text>
</comment>